<dbReference type="Pfam" id="PF25917">
    <property type="entry name" value="BSH_RND"/>
    <property type="match status" value="1"/>
</dbReference>
<dbReference type="InterPro" id="IPR058625">
    <property type="entry name" value="MdtA-like_BSH"/>
</dbReference>
<evidence type="ECO:0000256" key="1">
    <source>
        <dbReference type="ARBA" id="ARBA00009477"/>
    </source>
</evidence>
<evidence type="ECO:0000256" key="2">
    <source>
        <dbReference type="SAM" id="Coils"/>
    </source>
</evidence>
<dbReference type="STRING" id="490188.SAMN04488068_1833"/>
<reference evidence="6 7" key="1">
    <citation type="submission" date="2016-11" db="EMBL/GenBank/DDBJ databases">
        <authorList>
            <person name="Jaros S."/>
            <person name="Januszkiewicz K."/>
            <person name="Wedrychowicz H."/>
        </authorList>
    </citation>
    <scope>NUCLEOTIDE SEQUENCE [LARGE SCALE GENOMIC DNA]</scope>
    <source>
        <strain evidence="6 7">CGMCC 1.7049</strain>
    </source>
</reference>
<comment type="similarity">
    <text evidence="1">Belongs to the membrane fusion protein (MFP) (TC 8.A.1) family.</text>
</comment>
<keyword evidence="7" id="KW-1185">Reference proteome</keyword>
<name>A0A1M5NS37_9GAMM</name>
<dbReference type="RefSeq" id="WP_072896776.1">
    <property type="nucleotide sequence ID" value="NZ_FQWZ01000004.1"/>
</dbReference>
<dbReference type="Gene3D" id="2.40.30.170">
    <property type="match status" value="1"/>
</dbReference>
<feature type="domain" description="CusB-like beta-barrel" evidence="5">
    <location>
        <begin position="207"/>
        <end position="280"/>
    </location>
</feature>
<evidence type="ECO:0000259" key="4">
    <source>
        <dbReference type="Pfam" id="PF25917"/>
    </source>
</evidence>
<evidence type="ECO:0000313" key="6">
    <source>
        <dbReference type="EMBL" id="SHG92265.1"/>
    </source>
</evidence>
<dbReference type="PANTHER" id="PTHR30469:SF18">
    <property type="entry name" value="RESISTANCE-NODULATION-CELL DIVISION (RND) EFFLUX MEMBRANE FUSION PROTEIN-RELATED"/>
    <property type="match status" value="1"/>
</dbReference>
<dbReference type="PANTHER" id="PTHR30469">
    <property type="entry name" value="MULTIDRUG RESISTANCE PROTEIN MDTA"/>
    <property type="match status" value="1"/>
</dbReference>
<dbReference type="Gene3D" id="2.40.420.20">
    <property type="match status" value="1"/>
</dbReference>
<dbReference type="OrthoDB" id="9806939at2"/>
<dbReference type="Pfam" id="PF25954">
    <property type="entry name" value="Beta-barrel_RND_2"/>
    <property type="match status" value="1"/>
</dbReference>
<dbReference type="InterPro" id="IPR006143">
    <property type="entry name" value="RND_pump_MFP"/>
</dbReference>
<gene>
    <name evidence="6" type="ORF">SAMN04488068_1833</name>
</gene>
<keyword evidence="3" id="KW-0732">Signal</keyword>
<feature type="signal peptide" evidence="3">
    <location>
        <begin position="1"/>
        <end position="22"/>
    </location>
</feature>
<dbReference type="Proteomes" id="UP000199758">
    <property type="component" value="Unassembled WGS sequence"/>
</dbReference>
<proteinExistence type="inferred from homology"/>
<protein>
    <submittedName>
        <fullName evidence="6">RND family efflux transporter, MFP subunit</fullName>
    </submittedName>
</protein>
<dbReference type="GO" id="GO:1990281">
    <property type="term" value="C:efflux pump complex"/>
    <property type="evidence" value="ECO:0007669"/>
    <property type="project" value="TreeGrafter"/>
</dbReference>
<dbReference type="SUPFAM" id="SSF111369">
    <property type="entry name" value="HlyD-like secretion proteins"/>
    <property type="match status" value="1"/>
</dbReference>
<evidence type="ECO:0000313" key="7">
    <source>
        <dbReference type="Proteomes" id="UP000199758"/>
    </source>
</evidence>
<evidence type="ECO:0000256" key="3">
    <source>
        <dbReference type="SAM" id="SignalP"/>
    </source>
</evidence>
<dbReference type="AlphaFoldDB" id="A0A1M5NS37"/>
<feature type="domain" description="Multidrug resistance protein MdtA-like barrel-sandwich hybrid" evidence="4">
    <location>
        <begin position="65"/>
        <end position="194"/>
    </location>
</feature>
<feature type="coiled-coil region" evidence="2">
    <location>
        <begin position="99"/>
        <end position="164"/>
    </location>
</feature>
<evidence type="ECO:0000259" key="5">
    <source>
        <dbReference type="Pfam" id="PF25954"/>
    </source>
</evidence>
<dbReference type="Gene3D" id="1.10.287.470">
    <property type="entry name" value="Helix hairpin bin"/>
    <property type="match status" value="1"/>
</dbReference>
<feature type="chain" id="PRO_5012138300" evidence="3">
    <location>
        <begin position="23"/>
        <end position="367"/>
    </location>
</feature>
<sequence>MQHIKGFAIVFMAASAVVACHAPEAPVVSARPVAVIAPQALRDAGSAEFYPGTVRARVESALSFRVAGKIIERRVDIGAQVRKGDVLAVLDPIDARLNVQAAESSVAAAEADARLAESEFQRHVDLNQRGFVSASLLDLRRNQMELAQARLKQARSQLAVSRNQAAYTSLVADADGLVTQVQADAGRVVAAGEPVLGFARNGEREVRINVPEGAAVERLRSAPSLRVSLWAQPGKLYEARVREIAGSADASTRTHEARISIVNADDAVKLGMTASVQVGTPAEEPLWRLPLTAVGDSSGTPVVWRVVAAGEQLQAQPLPVKVVQLLNDAVIIAGDIKPDDRLISAGVHLLTPAMPVKPIDRSAPVAL</sequence>
<keyword evidence="2" id="KW-0175">Coiled coil</keyword>
<dbReference type="EMBL" id="FQWZ01000004">
    <property type="protein sequence ID" value="SHG92265.1"/>
    <property type="molecule type" value="Genomic_DNA"/>
</dbReference>
<dbReference type="GO" id="GO:0015562">
    <property type="term" value="F:efflux transmembrane transporter activity"/>
    <property type="evidence" value="ECO:0007669"/>
    <property type="project" value="TreeGrafter"/>
</dbReference>
<dbReference type="InterPro" id="IPR058792">
    <property type="entry name" value="Beta-barrel_RND_2"/>
</dbReference>
<organism evidence="6 7">
    <name type="scientific">Hydrocarboniphaga daqingensis</name>
    <dbReference type="NCBI Taxonomy" id="490188"/>
    <lineage>
        <taxon>Bacteria</taxon>
        <taxon>Pseudomonadati</taxon>
        <taxon>Pseudomonadota</taxon>
        <taxon>Gammaproteobacteria</taxon>
        <taxon>Nevskiales</taxon>
        <taxon>Nevskiaceae</taxon>
        <taxon>Hydrocarboniphaga</taxon>
    </lineage>
</organism>
<accession>A0A1M5NS37</accession>
<dbReference type="PROSITE" id="PS51257">
    <property type="entry name" value="PROKAR_LIPOPROTEIN"/>
    <property type="match status" value="1"/>
</dbReference>
<dbReference type="Gene3D" id="2.40.50.100">
    <property type="match status" value="1"/>
</dbReference>
<dbReference type="NCBIfam" id="TIGR01730">
    <property type="entry name" value="RND_mfp"/>
    <property type="match status" value="1"/>
</dbReference>